<dbReference type="PROSITE" id="PS51682">
    <property type="entry name" value="SAM_OMT_I"/>
    <property type="match status" value="1"/>
</dbReference>
<evidence type="ECO:0000256" key="1">
    <source>
        <dbReference type="ARBA" id="ARBA00022603"/>
    </source>
</evidence>
<evidence type="ECO:0000256" key="3">
    <source>
        <dbReference type="ARBA" id="ARBA00022691"/>
    </source>
</evidence>
<evidence type="ECO:0000256" key="2">
    <source>
        <dbReference type="ARBA" id="ARBA00022679"/>
    </source>
</evidence>
<comment type="similarity">
    <text evidence="4">Belongs to the class I-like SAM-binding methyltransferase superfamily. Cation-dependent O-methyltransferase family.</text>
</comment>
<dbReference type="InterPro" id="IPR002935">
    <property type="entry name" value="SAM_O-MeTrfase"/>
</dbReference>
<dbReference type="Gene3D" id="3.40.50.150">
    <property type="entry name" value="Vaccinia Virus protein VP39"/>
    <property type="match status" value="1"/>
</dbReference>
<reference evidence="5 6" key="1">
    <citation type="journal article" date="2025" name="Microbiol. Resour. Announc.">
        <title>Draft genome sequences for Neonectria magnoliae and Neonectria punicea, canker pathogens of Liriodendron tulipifera and Acer saccharum in West Virginia.</title>
        <authorList>
            <person name="Petronek H.M."/>
            <person name="Kasson M.T."/>
            <person name="Metheny A.M."/>
            <person name="Stauder C.M."/>
            <person name="Lovett B."/>
            <person name="Lynch S.C."/>
            <person name="Garnas J.R."/>
            <person name="Kasson L.R."/>
            <person name="Stajich J.E."/>
        </authorList>
    </citation>
    <scope>NUCLEOTIDE SEQUENCE [LARGE SCALE GENOMIC DNA]</scope>
    <source>
        <strain evidence="5 6">NRRL 64651</strain>
    </source>
</reference>
<keyword evidence="1" id="KW-0489">Methyltransferase</keyword>
<keyword evidence="2" id="KW-0808">Transferase</keyword>
<accession>A0ABR1I8J5</accession>
<dbReference type="Proteomes" id="UP001498421">
    <property type="component" value="Unassembled WGS sequence"/>
</dbReference>
<comment type="caution">
    <text evidence="5">The sequence shown here is derived from an EMBL/GenBank/DDBJ whole genome shotgun (WGS) entry which is preliminary data.</text>
</comment>
<organism evidence="5 6">
    <name type="scientific">Neonectria magnoliae</name>
    <dbReference type="NCBI Taxonomy" id="2732573"/>
    <lineage>
        <taxon>Eukaryota</taxon>
        <taxon>Fungi</taxon>
        <taxon>Dikarya</taxon>
        <taxon>Ascomycota</taxon>
        <taxon>Pezizomycotina</taxon>
        <taxon>Sordariomycetes</taxon>
        <taxon>Hypocreomycetidae</taxon>
        <taxon>Hypocreales</taxon>
        <taxon>Nectriaceae</taxon>
        <taxon>Neonectria</taxon>
    </lineage>
</organism>
<sequence length="143" mass="15758">MSGQHLSILTQLMGVKSVLEIGTLEGYSTICFAEAGAKVTSIEIDPKHRDVALEDVQGLDVEILLGAALDVLPKLAEEGRQFDMVFIDADFKDHWEQFDWAVKLARLNGCVFLDDVVASMFKNGQTEEGSESILTNIGRDDRV</sequence>
<dbReference type="CDD" id="cd02440">
    <property type="entry name" value="AdoMet_MTases"/>
    <property type="match status" value="1"/>
</dbReference>
<gene>
    <name evidence="5" type="ORF">QQZ08_003535</name>
</gene>
<name>A0ABR1I8J5_9HYPO</name>
<keyword evidence="6" id="KW-1185">Reference proteome</keyword>
<protein>
    <submittedName>
        <fullName evidence="5">Uncharacterized protein</fullName>
    </submittedName>
</protein>
<dbReference type="InterPro" id="IPR050362">
    <property type="entry name" value="Cation-dep_OMT"/>
</dbReference>
<dbReference type="EMBL" id="JAZAVK010000024">
    <property type="protein sequence ID" value="KAK7429913.1"/>
    <property type="molecule type" value="Genomic_DNA"/>
</dbReference>
<dbReference type="InterPro" id="IPR029063">
    <property type="entry name" value="SAM-dependent_MTases_sf"/>
</dbReference>
<dbReference type="PANTHER" id="PTHR10509:SF14">
    <property type="entry name" value="CAFFEOYL-COA O-METHYLTRANSFERASE 3-RELATED"/>
    <property type="match status" value="1"/>
</dbReference>
<evidence type="ECO:0000313" key="6">
    <source>
        <dbReference type="Proteomes" id="UP001498421"/>
    </source>
</evidence>
<dbReference type="Pfam" id="PF01596">
    <property type="entry name" value="Methyltransf_3"/>
    <property type="match status" value="1"/>
</dbReference>
<proteinExistence type="inferred from homology"/>
<dbReference type="SUPFAM" id="SSF53335">
    <property type="entry name" value="S-adenosyl-L-methionine-dependent methyltransferases"/>
    <property type="match status" value="1"/>
</dbReference>
<evidence type="ECO:0000313" key="5">
    <source>
        <dbReference type="EMBL" id="KAK7429913.1"/>
    </source>
</evidence>
<keyword evidence="3" id="KW-0949">S-adenosyl-L-methionine</keyword>
<evidence type="ECO:0000256" key="4">
    <source>
        <dbReference type="ARBA" id="ARBA00023453"/>
    </source>
</evidence>
<dbReference type="PANTHER" id="PTHR10509">
    <property type="entry name" value="O-METHYLTRANSFERASE-RELATED"/>
    <property type="match status" value="1"/>
</dbReference>